<dbReference type="Pfam" id="PF01381">
    <property type="entry name" value="HTH_3"/>
    <property type="match status" value="1"/>
</dbReference>
<dbReference type="SUPFAM" id="SSF51182">
    <property type="entry name" value="RmlC-like cupins"/>
    <property type="match status" value="1"/>
</dbReference>
<dbReference type="GO" id="GO:0005829">
    <property type="term" value="C:cytosol"/>
    <property type="evidence" value="ECO:0007669"/>
    <property type="project" value="TreeGrafter"/>
</dbReference>
<sequence>MDDLKLTIMERMKTIRTVKQLNLDQASEMTGISKAMLSQIERGQSMPTITTLWKISTGYKVPLTYFLEKASSDNTVTDITDMEPVYEEDKKMRTYTLVPYNPAQNFEMLYIEFDPHCVHRSSKHISGVEEYIFVQSGQLELELNAETVKIIEKQCFRFRADVAHGYINTSERVCGIINLIVYPLVMPVDR</sequence>
<dbReference type="GO" id="GO:0003677">
    <property type="term" value="F:DNA binding"/>
    <property type="evidence" value="ECO:0007669"/>
    <property type="project" value="UniProtKB-KW"/>
</dbReference>
<keyword evidence="2" id="KW-0238">DNA-binding</keyword>
<proteinExistence type="predicted"/>
<evidence type="ECO:0000259" key="4">
    <source>
        <dbReference type="PROSITE" id="PS50943"/>
    </source>
</evidence>
<dbReference type="PROSITE" id="PS50943">
    <property type="entry name" value="HTH_CROC1"/>
    <property type="match status" value="1"/>
</dbReference>
<evidence type="ECO:0000256" key="2">
    <source>
        <dbReference type="ARBA" id="ARBA00023125"/>
    </source>
</evidence>
<keyword evidence="3" id="KW-0804">Transcription</keyword>
<dbReference type="InterPro" id="IPR011051">
    <property type="entry name" value="RmlC_Cupin_sf"/>
</dbReference>
<dbReference type="InterPro" id="IPR013096">
    <property type="entry name" value="Cupin_2"/>
</dbReference>
<dbReference type="PANTHER" id="PTHR46797">
    <property type="entry name" value="HTH-TYPE TRANSCRIPTIONAL REGULATOR"/>
    <property type="match status" value="1"/>
</dbReference>
<dbReference type="EMBL" id="VSSQ01024837">
    <property type="protein sequence ID" value="MPM72591.1"/>
    <property type="molecule type" value="Genomic_DNA"/>
</dbReference>
<comment type="caution">
    <text evidence="5">The sequence shown here is derived from an EMBL/GenBank/DDBJ whole genome shotgun (WGS) entry which is preliminary data.</text>
</comment>
<dbReference type="Pfam" id="PF07883">
    <property type="entry name" value="Cupin_2"/>
    <property type="match status" value="1"/>
</dbReference>
<evidence type="ECO:0000313" key="5">
    <source>
        <dbReference type="EMBL" id="MPM72591.1"/>
    </source>
</evidence>
<evidence type="ECO:0000256" key="1">
    <source>
        <dbReference type="ARBA" id="ARBA00023015"/>
    </source>
</evidence>
<dbReference type="GO" id="GO:0003700">
    <property type="term" value="F:DNA-binding transcription factor activity"/>
    <property type="evidence" value="ECO:0007669"/>
    <property type="project" value="TreeGrafter"/>
</dbReference>
<name>A0A645C6H3_9ZZZZ</name>
<dbReference type="CDD" id="cd02209">
    <property type="entry name" value="cupin_XRE_C"/>
    <property type="match status" value="1"/>
</dbReference>
<dbReference type="AlphaFoldDB" id="A0A645C6H3"/>
<dbReference type="PANTHER" id="PTHR46797:SF23">
    <property type="entry name" value="HTH-TYPE TRANSCRIPTIONAL REGULATOR SUTR"/>
    <property type="match status" value="1"/>
</dbReference>
<dbReference type="InterPro" id="IPR010982">
    <property type="entry name" value="Lambda_DNA-bd_dom_sf"/>
</dbReference>
<dbReference type="CDD" id="cd00093">
    <property type="entry name" value="HTH_XRE"/>
    <property type="match status" value="1"/>
</dbReference>
<keyword evidence="1" id="KW-0805">Transcription regulation</keyword>
<dbReference type="InterPro" id="IPR050807">
    <property type="entry name" value="TransReg_Diox_bact_type"/>
</dbReference>
<dbReference type="Gene3D" id="1.10.260.40">
    <property type="entry name" value="lambda repressor-like DNA-binding domains"/>
    <property type="match status" value="1"/>
</dbReference>
<dbReference type="SUPFAM" id="SSF47413">
    <property type="entry name" value="lambda repressor-like DNA-binding domains"/>
    <property type="match status" value="1"/>
</dbReference>
<organism evidence="5">
    <name type="scientific">bioreactor metagenome</name>
    <dbReference type="NCBI Taxonomy" id="1076179"/>
    <lineage>
        <taxon>unclassified sequences</taxon>
        <taxon>metagenomes</taxon>
        <taxon>ecological metagenomes</taxon>
    </lineage>
</organism>
<feature type="domain" description="HTH cro/C1-type" evidence="4">
    <location>
        <begin position="12"/>
        <end position="66"/>
    </location>
</feature>
<evidence type="ECO:0000256" key="3">
    <source>
        <dbReference type="ARBA" id="ARBA00023163"/>
    </source>
</evidence>
<reference evidence="5" key="1">
    <citation type="submission" date="2019-08" db="EMBL/GenBank/DDBJ databases">
        <authorList>
            <person name="Kucharzyk K."/>
            <person name="Murdoch R.W."/>
            <person name="Higgins S."/>
            <person name="Loffler F."/>
        </authorList>
    </citation>
    <scope>NUCLEOTIDE SEQUENCE</scope>
</reference>
<dbReference type="InterPro" id="IPR014710">
    <property type="entry name" value="RmlC-like_jellyroll"/>
</dbReference>
<dbReference type="SMART" id="SM00530">
    <property type="entry name" value="HTH_XRE"/>
    <property type="match status" value="1"/>
</dbReference>
<protein>
    <submittedName>
        <fullName evidence="5">HTH-type transcriptional regulator SutR</fullName>
    </submittedName>
</protein>
<dbReference type="Gene3D" id="2.60.120.10">
    <property type="entry name" value="Jelly Rolls"/>
    <property type="match status" value="1"/>
</dbReference>
<accession>A0A645C6H3</accession>
<dbReference type="InterPro" id="IPR001387">
    <property type="entry name" value="Cro/C1-type_HTH"/>
</dbReference>
<gene>
    <name evidence="5" type="primary">sutR_13</name>
    <name evidence="5" type="ORF">SDC9_119567</name>
</gene>